<sequence length="1015" mass="114469">MNSDHACRGYLPVLWRRKRIAVIVSCLEGKFFTVVTDTVRVRRTHIVKTIMILIFLQLLQVVWGEQWDFYHELSAETFQPPNSLREDSYFGFSITYDQFNKRMMISTPRENNIGEVYECDLTKINDKSCSKLPANITREAEAYTHDYWFGATLEAAPTYVLACTPRYTRYPRNCAVAGTFGRCYRRRENEHFFSYPMFTKSVTQKDCLNMEKSMDTLGWSLDIGKDDSVIIGSPGMFQNTGIAAVLPAKKRLLKRIDKIESNIYNFGYGVAAGYFLVENKISYAVSTTYGNFGAGQVYFYIQDKNNNFDKPLLLKKGEDVDDVGSMFGAVLCVANINELGKGDDLLVGAPTYALQSDYNIGAVYVYEFKKKGDPPEYRIKIVGQKHGSMFGSAIISLGDLNGDKRDEIAIGAPYEDNGAVYIYSGAAILSDKPFRWLQKIKPSEKNLASFGYSLAALQDYDNNGCNELAVSAPFANKVKLYKCLAAVTITKMYAIFPNVTKRTVSRQTDFVFEVCIDVKYPDKPKHITADLSTDVRLDHMYATLKSVNDRNVYNFHTPLQSKNSTYCAKVDFILPLDKDYSTEIGYEISTKLLNSPMNMTHVTGAHVILSDHSKLSNSGSFWAGECSGASGCISNLSLTITSDIKERPFITGSKDASVFHVQVLNTGEVAYDPCIQLRVSGGTLQKSPMFCSWNNVLDESWLCKTMTPIRTNATWDINDIIVDLRSLTNQDKRVALKVKLFERCTDTNTSESYELSFPLRSNSDGIYIRGITDVGYVNIVENEVLFAKHFEQIYTIVNQGPTNFKYLTSNITMENTDFVTYPDIPVTIHVEGTSQSEGSHKTCRTDKSGLKMTALCQIDSLFKDSFVKIRIAMDTNPNVLTYDVLEKQNRVTVNSTLTIYLDTEAPKSLMLSTVIQRREAHVDLWILIAACLVGLLLIIVIAVILYKNGFLQRKNKKKLNTLKESVKRQTIRRSMMARPTTTTEDRSEILENMEMSDEIAFDENPHPKRATSKTS</sequence>
<evidence type="ECO:0000313" key="8">
    <source>
        <dbReference type="Proteomes" id="UP000494106"/>
    </source>
</evidence>
<protein>
    <submittedName>
        <fullName evidence="7">Uncharacterized protein</fullName>
    </submittedName>
</protein>
<comment type="caution">
    <text evidence="7">The sequence shown here is derived from an EMBL/GenBank/DDBJ whole genome shotgun (WGS) entry which is preliminary data.</text>
</comment>
<comment type="subcellular location">
    <subcellularLocation>
        <location evidence="5">Membrane</location>
        <topology evidence="5">Single-pass type I membrane protein</topology>
    </subcellularLocation>
</comment>
<dbReference type="Gene3D" id="1.20.5.930">
    <property type="entry name" value="Bicelle-embedded integrin alpha(iib) transmembrane segment"/>
    <property type="match status" value="1"/>
</dbReference>
<dbReference type="SMART" id="SM00191">
    <property type="entry name" value="Int_alpha"/>
    <property type="match status" value="5"/>
</dbReference>
<dbReference type="GO" id="GO:0007160">
    <property type="term" value="P:cell-matrix adhesion"/>
    <property type="evidence" value="ECO:0007669"/>
    <property type="project" value="TreeGrafter"/>
</dbReference>
<keyword evidence="5" id="KW-0401">Integrin</keyword>
<evidence type="ECO:0000256" key="5">
    <source>
        <dbReference type="RuleBase" id="RU003762"/>
    </source>
</evidence>
<keyword evidence="8" id="KW-1185">Reference proteome</keyword>
<dbReference type="PANTHER" id="PTHR23220:SF83">
    <property type="entry name" value="INTEGRIN ALPHA-PS3-RELATED"/>
    <property type="match status" value="1"/>
</dbReference>
<feature type="region of interest" description="Disordered" evidence="6">
    <location>
        <begin position="996"/>
        <end position="1015"/>
    </location>
</feature>
<dbReference type="InterPro" id="IPR000413">
    <property type="entry name" value="Integrin_alpha"/>
</dbReference>
<evidence type="ECO:0000256" key="4">
    <source>
        <dbReference type="PROSITE-ProRule" id="PRU00803"/>
    </source>
</evidence>
<dbReference type="Pfam" id="PF01839">
    <property type="entry name" value="FG-GAP"/>
    <property type="match status" value="2"/>
</dbReference>
<accession>A0A8S0ZQ71</accession>
<evidence type="ECO:0000256" key="3">
    <source>
        <dbReference type="ARBA" id="ARBA00023180"/>
    </source>
</evidence>
<feature type="repeat" description="FG-GAP" evidence="4">
    <location>
        <begin position="376"/>
        <end position="432"/>
    </location>
</feature>
<keyword evidence="5" id="KW-0130">Cell adhesion</keyword>
<dbReference type="GO" id="GO:0007229">
    <property type="term" value="P:integrin-mediated signaling pathway"/>
    <property type="evidence" value="ECO:0007669"/>
    <property type="project" value="UniProtKB-KW"/>
</dbReference>
<dbReference type="InterPro" id="IPR028994">
    <property type="entry name" value="Integrin_alpha_N"/>
</dbReference>
<keyword evidence="1" id="KW-0732">Signal</keyword>
<dbReference type="InterPro" id="IPR013519">
    <property type="entry name" value="Int_alpha_beta-p"/>
</dbReference>
<dbReference type="InterPro" id="IPR013517">
    <property type="entry name" value="FG-GAP"/>
</dbReference>
<evidence type="ECO:0000256" key="2">
    <source>
        <dbReference type="ARBA" id="ARBA00022737"/>
    </source>
</evidence>
<dbReference type="GO" id="GO:0098609">
    <property type="term" value="P:cell-cell adhesion"/>
    <property type="evidence" value="ECO:0007669"/>
    <property type="project" value="TreeGrafter"/>
</dbReference>
<dbReference type="Proteomes" id="UP000494106">
    <property type="component" value="Unassembled WGS sequence"/>
</dbReference>
<proteinExistence type="inferred from homology"/>
<feature type="repeat" description="FG-GAP" evidence="4">
    <location>
        <begin position="313"/>
        <end position="375"/>
    </location>
</feature>
<dbReference type="OrthoDB" id="5317514at2759"/>
<gene>
    <name evidence="7" type="ORF">APLA_LOCUS5848</name>
</gene>
<dbReference type="PRINTS" id="PR01185">
    <property type="entry name" value="INTEGRINA"/>
</dbReference>
<keyword evidence="5" id="KW-0675">Receptor</keyword>
<dbReference type="GO" id="GO:0005178">
    <property type="term" value="F:integrin binding"/>
    <property type="evidence" value="ECO:0007669"/>
    <property type="project" value="TreeGrafter"/>
</dbReference>
<dbReference type="Gene3D" id="2.60.40.1510">
    <property type="entry name" value="ntegrin, alpha v. Chain A, domain 3"/>
    <property type="match status" value="1"/>
</dbReference>
<evidence type="ECO:0000256" key="1">
    <source>
        <dbReference type="ARBA" id="ARBA00022729"/>
    </source>
</evidence>
<dbReference type="PROSITE" id="PS51470">
    <property type="entry name" value="FG_GAP"/>
    <property type="match status" value="2"/>
</dbReference>
<keyword evidence="5" id="KW-1133">Transmembrane helix</keyword>
<dbReference type="SUPFAM" id="SSF69318">
    <property type="entry name" value="Integrin alpha N-terminal domain"/>
    <property type="match status" value="1"/>
</dbReference>
<keyword evidence="5" id="KW-0472">Membrane</keyword>
<keyword evidence="2" id="KW-0677">Repeat</keyword>
<organism evidence="7 8">
    <name type="scientific">Arctia plantaginis</name>
    <name type="common">Wood tiger moth</name>
    <name type="synonym">Phalaena plantaginis</name>
    <dbReference type="NCBI Taxonomy" id="874455"/>
    <lineage>
        <taxon>Eukaryota</taxon>
        <taxon>Metazoa</taxon>
        <taxon>Ecdysozoa</taxon>
        <taxon>Arthropoda</taxon>
        <taxon>Hexapoda</taxon>
        <taxon>Insecta</taxon>
        <taxon>Pterygota</taxon>
        <taxon>Neoptera</taxon>
        <taxon>Endopterygota</taxon>
        <taxon>Lepidoptera</taxon>
        <taxon>Glossata</taxon>
        <taxon>Ditrysia</taxon>
        <taxon>Noctuoidea</taxon>
        <taxon>Erebidae</taxon>
        <taxon>Arctiinae</taxon>
        <taxon>Arctia</taxon>
    </lineage>
</organism>
<comment type="similarity">
    <text evidence="5">Belongs to the integrin alpha chain family.</text>
</comment>
<dbReference type="AlphaFoldDB" id="A0A8S0ZQ71"/>
<dbReference type="EMBL" id="CADEBC010000484">
    <property type="protein sequence ID" value="CAB3235012.1"/>
    <property type="molecule type" value="Genomic_DNA"/>
</dbReference>
<keyword evidence="3" id="KW-0325">Glycoprotein</keyword>
<dbReference type="PANTHER" id="PTHR23220">
    <property type="entry name" value="INTEGRIN ALPHA"/>
    <property type="match status" value="1"/>
</dbReference>
<dbReference type="GO" id="GO:0008305">
    <property type="term" value="C:integrin complex"/>
    <property type="evidence" value="ECO:0007669"/>
    <property type="project" value="InterPro"/>
</dbReference>
<reference evidence="7 8" key="1">
    <citation type="submission" date="2020-04" db="EMBL/GenBank/DDBJ databases">
        <authorList>
            <person name="Wallbank WR R."/>
            <person name="Pardo Diaz C."/>
            <person name="Kozak K."/>
            <person name="Martin S."/>
            <person name="Jiggins C."/>
            <person name="Moest M."/>
            <person name="Warren A I."/>
            <person name="Byers J.R.P. K."/>
            <person name="Montejo-Kovacevich G."/>
            <person name="Yen C E."/>
        </authorList>
    </citation>
    <scope>NUCLEOTIDE SEQUENCE [LARGE SCALE GENOMIC DNA]</scope>
</reference>
<evidence type="ECO:0000256" key="6">
    <source>
        <dbReference type="SAM" id="MobiDB-lite"/>
    </source>
</evidence>
<name>A0A8S0ZQ71_ARCPL</name>
<feature type="transmembrane region" description="Helical" evidence="5">
    <location>
        <begin position="924"/>
        <end position="946"/>
    </location>
</feature>
<dbReference type="GO" id="GO:0009897">
    <property type="term" value="C:external side of plasma membrane"/>
    <property type="evidence" value="ECO:0007669"/>
    <property type="project" value="TreeGrafter"/>
</dbReference>
<keyword evidence="5" id="KW-0812">Transmembrane</keyword>
<dbReference type="GO" id="GO:0033627">
    <property type="term" value="P:cell adhesion mediated by integrin"/>
    <property type="evidence" value="ECO:0007669"/>
    <property type="project" value="TreeGrafter"/>
</dbReference>
<dbReference type="Gene3D" id="2.130.10.130">
    <property type="entry name" value="Integrin alpha, N-terminal"/>
    <property type="match status" value="1"/>
</dbReference>
<evidence type="ECO:0000313" key="7">
    <source>
        <dbReference type="EMBL" id="CAB3235012.1"/>
    </source>
</evidence>